<comment type="caution">
    <text evidence="2">The sequence shown here is derived from an EMBL/GenBank/DDBJ whole genome shotgun (WGS) entry which is preliminary data.</text>
</comment>
<accession>A0A4R6S737</accession>
<dbReference type="Gene3D" id="1.25.40.10">
    <property type="entry name" value="Tetratricopeptide repeat domain"/>
    <property type="match status" value="1"/>
</dbReference>
<organism evidence="2 3">
    <name type="scientific">Labedaea rhizosphaerae</name>
    <dbReference type="NCBI Taxonomy" id="598644"/>
    <lineage>
        <taxon>Bacteria</taxon>
        <taxon>Bacillati</taxon>
        <taxon>Actinomycetota</taxon>
        <taxon>Actinomycetes</taxon>
        <taxon>Pseudonocardiales</taxon>
        <taxon>Pseudonocardiaceae</taxon>
        <taxon>Labedaea</taxon>
    </lineage>
</organism>
<dbReference type="RefSeq" id="WP_133852422.1">
    <property type="nucleotide sequence ID" value="NZ_SNXZ01000005.1"/>
</dbReference>
<evidence type="ECO:0000256" key="1">
    <source>
        <dbReference type="SAM" id="MobiDB-lite"/>
    </source>
</evidence>
<evidence type="ECO:0000313" key="3">
    <source>
        <dbReference type="Proteomes" id="UP000295444"/>
    </source>
</evidence>
<gene>
    <name evidence="2" type="ORF">EV186_105259</name>
</gene>
<keyword evidence="3" id="KW-1185">Reference proteome</keyword>
<dbReference type="OrthoDB" id="4149396at2"/>
<feature type="region of interest" description="Disordered" evidence="1">
    <location>
        <begin position="241"/>
        <end position="269"/>
    </location>
</feature>
<dbReference type="EMBL" id="SNXZ01000005">
    <property type="protein sequence ID" value="TDP95027.1"/>
    <property type="molecule type" value="Genomic_DNA"/>
</dbReference>
<sequence>MSEQSNEPRQSNDSTTIAPVRMTRPFVRAASAYAHRAMVPGIELVIESATGNDTIPDGVRRLCAALDIAAWSSRTKGGARAETASVVHEALRLAGESIAVPIERWTMHAAGDGALIVFPGDIDESAMIAALTRSLAAELGRYNKVQPAGERLRVRLSIAQGTLHTTPFGFSDDVTIGVARLVNCSVLRAALVGYPASDVALIVSEDVFHDVIVHERHGLAARSFWPVVAADKEFQAPAWIHVPDRTGGPRRPPGTDLARQEPTTPRGSGPLRIVRLMPRLFPGWTATPATAAPGERIEPGRVAVVLDSWRQERPEPDAAQPVPPVTAEEREVLKAARALVVCGRFRSAFDHVASRLSSSTGTRALPCGLARVLVHAEPRHHADAVRELLDWVLVHHVESVADTLEPLLLRAENSYAIGHLQSAVTDLRQLLQVLPTPDCEPGPAALLRLGDCLDQAGDTTGAAVVWEQLLAVRPVHPQASLRLAYRALAEDRPAAAERHLQRAEGFLRSCQGDLRPMRHAIALGQYAVHRARGEDARAEQYLAVAASHVPDDPVTAAEQAIVAAGKGDSRGRQRYTQLATTRAIRASNGLPVLDLLHNLGLLDDEQHRQACAAHRELH</sequence>
<proteinExistence type="predicted"/>
<dbReference type="SUPFAM" id="SSF48452">
    <property type="entry name" value="TPR-like"/>
    <property type="match status" value="1"/>
</dbReference>
<evidence type="ECO:0000313" key="2">
    <source>
        <dbReference type="EMBL" id="TDP95027.1"/>
    </source>
</evidence>
<dbReference type="AlphaFoldDB" id="A0A4R6S737"/>
<dbReference type="InterPro" id="IPR011990">
    <property type="entry name" value="TPR-like_helical_dom_sf"/>
</dbReference>
<reference evidence="2 3" key="1">
    <citation type="submission" date="2019-03" db="EMBL/GenBank/DDBJ databases">
        <title>Genomic Encyclopedia of Type Strains, Phase IV (KMG-IV): sequencing the most valuable type-strain genomes for metagenomic binning, comparative biology and taxonomic classification.</title>
        <authorList>
            <person name="Goeker M."/>
        </authorList>
    </citation>
    <scope>NUCLEOTIDE SEQUENCE [LARGE SCALE GENOMIC DNA]</scope>
    <source>
        <strain evidence="2 3">DSM 45361</strain>
    </source>
</reference>
<evidence type="ECO:0008006" key="4">
    <source>
        <dbReference type="Google" id="ProtNLM"/>
    </source>
</evidence>
<protein>
    <recommendedName>
        <fullName evidence="4">Tetratricopeptide repeat protein</fullName>
    </recommendedName>
</protein>
<name>A0A4R6S737_LABRH</name>
<dbReference type="Proteomes" id="UP000295444">
    <property type="component" value="Unassembled WGS sequence"/>
</dbReference>